<sequence>MSVAVGAADRVLGTVQTVSRHKVAGPASILAGVAAVGTLVWFADPTTPGGIIPPCPTNALLHINCPGCGASRAVYCLLHGDLGGALHYNAVGVVALAFLSVAFVTYTAGLWRGRRVRGWQHLRYTPTAVLVVTLTWFVIRNIPISPFDSLKV</sequence>
<protein>
    <recommendedName>
        <fullName evidence="3">DUF2752 domain-containing protein</fullName>
    </recommendedName>
</protein>
<evidence type="ECO:0000256" key="1">
    <source>
        <dbReference type="SAM" id="Phobius"/>
    </source>
</evidence>
<organism evidence="2">
    <name type="scientific">Gordonia sp. MP11Mi</name>
    <dbReference type="NCBI Taxonomy" id="3022769"/>
    <lineage>
        <taxon>Bacteria</taxon>
        <taxon>Bacillati</taxon>
        <taxon>Actinomycetota</taxon>
        <taxon>Actinomycetes</taxon>
        <taxon>Mycobacteriales</taxon>
        <taxon>Gordoniaceae</taxon>
        <taxon>Gordonia</taxon>
    </lineage>
</organism>
<keyword evidence="1" id="KW-0472">Membrane</keyword>
<dbReference type="Pfam" id="PF10825">
    <property type="entry name" value="DUF2752"/>
    <property type="match status" value="1"/>
</dbReference>
<dbReference type="AlphaFoldDB" id="A0AA97CX92"/>
<dbReference type="InterPro" id="IPR021215">
    <property type="entry name" value="DUF2752"/>
</dbReference>
<dbReference type="EMBL" id="CP128986">
    <property type="protein sequence ID" value="WOC12860.1"/>
    <property type="molecule type" value="Genomic_DNA"/>
</dbReference>
<gene>
    <name evidence="2" type="ORF">MP11Mi_19520</name>
</gene>
<keyword evidence="1" id="KW-0812">Transmembrane</keyword>
<feature type="transmembrane region" description="Helical" evidence="1">
    <location>
        <begin position="88"/>
        <end position="110"/>
    </location>
</feature>
<dbReference type="RefSeq" id="WP_420038724.1">
    <property type="nucleotide sequence ID" value="NZ_CP128986.1"/>
</dbReference>
<feature type="transmembrane region" description="Helical" evidence="1">
    <location>
        <begin position="122"/>
        <end position="139"/>
    </location>
</feature>
<keyword evidence="1" id="KW-1133">Transmembrane helix</keyword>
<accession>A0AA97CX92</accession>
<proteinExistence type="predicted"/>
<evidence type="ECO:0008006" key="3">
    <source>
        <dbReference type="Google" id="ProtNLM"/>
    </source>
</evidence>
<reference evidence="2" key="1">
    <citation type="submission" date="2023-06" db="EMBL/GenBank/DDBJ databases">
        <title>Gordonia sp. nov. and Pseudochrobactrum sp. nov., two species isolated from the burying beetle Nicrophorus vespilloides.</title>
        <authorList>
            <person name="Poehlein A."/>
            <person name="Guzman J."/>
            <person name="Daniel R."/>
            <person name="Vilcinskas A."/>
        </authorList>
    </citation>
    <scope>NUCLEOTIDE SEQUENCE</scope>
    <source>
        <strain evidence="2">MP11Mi</strain>
    </source>
</reference>
<name>A0AA97CX92_9ACTN</name>
<feature type="transmembrane region" description="Helical" evidence="1">
    <location>
        <begin position="23"/>
        <end position="43"/>
    </location>
</feature>
<evidence type="ECO:0000313" key="2">
    <source>
        <dbReference type="EMBL" id="WOC12860.1"/>
    </source>
</evidence>